<dbReference type="Pfam" id="PF00023">
    <property type="entry name" value="Ank"/>
    <property type="match status" value="1"/>
</dbReference>
<evidence type="ECO:0000256" key="1">
    <source>
        <dbReference type="ARBA" id="ARBA00022737"/>
    </source>
</evidence>
<feature type="repeat" description="ANK" evidence="3">
    <location>
        <begin position="226"/>
        <end position="258"/>
    </location>
</feature>
<feature type="repeat" description="ANK" evidence="3">
    <location>
        <begin position="1"/>
        <end position="26"/>
    </location>
</feature>
<name>A0ABV6YYB2_UNCC1</name>
<dbReference type="PANTHER" id="PTHR24198">
    <property type="entry name" value="ANKYRIN REPEAT AND PROTEIN KINASE DOMAIN-CONTAINING PROTEIN"/>
    <property type="match status" value="1"/>
</dbReference>
<keyword evidence="1" id="KW-0677">Repeat</keyword>
<keyword evidence="2 3" id="KW-0040">ANK repeat</keyword>
<keyword evidence="5" id="KW-1185">Reference proteome</keyword>
<dbReference type="Pfam" id="PF12796">
    <property type="entry name" value="Ank_2"/>
    <property type="match status" value="3"/>
</dbReference>
<sequence length="547" mass="60212">LACRKGQLEIVEFLINSGADMTIGDRENSKPLHNAAAAGHKNVAQLLLTKGANINEQDDYGMTALLFAANWGHSDVFQLLMDKGADTTIKSKDGFGVLEMALQGGKEVIVQKLLDSGFKLDTSGKAGIASLHQATRRGHKSIVTLLLAQGIQVDAADEHGMTALHSAVFSDKTEIPTLLLKKGANINTSNSSGQTALFSALKYGKKQVAQFLINQGAQLDLAEQKGGRTALHIAAIKGYDKLSALMLNKGAQPDILDNNKKTPLQYAAQYGHQKTAQLFIKHGAKTVALPEKYSHSPQLLKELNDGEAVVWYLGHSGWAIKTRHHLLIFDYWENEVPPENAGLVNGYINPAELLGMKVTVFVSHEHRDHYDPKIFNWRKSLPSITYIFGFKPEKFNGLTFIGPRQKKQLNDLEVITITSNDSGVGFLVKVDGLSIFHAGDHANRKRDFSGPYAKEIDWIKEEALNLDIAFLPISGCGFGDQVAVKKGAHYAIKKLGPQITFPMHAGGWCEYRYFEFAQETEKVNLDTMMVGVENKGDHYVYKQGKTL</sequence>
<proteinExistence type="predicted"/>
<dbReference type="InterPro" id="IPR036866">
    <property type="entry name" value="RibonucZ/Hydroxyglut_hydro"/>
</dbReference>
<feature type="non-terminal residue" evidence="4">
    <location>
        <position position="1"/>
    </location>
</feature>
<dbReference type="PROSITE" id="PS50088">
    <property type="entry name" value="ANK_REPEAT"/>
    <property type="match status" value="8"/>
</dbReference>
<accession>A0ABV6YYB2</accession>
<evidence type="ECO:0000256" key="2">
    <source>
        <dbReference type="ARBA" id="ARBA00023043"/>
    </source>
</evidence>
<feature type="repeat" description="ANK" evidence="3">
    <location>
        <begin position="259"/>
        <end position="291"/>
    </location>
</feature>
<dbReference type="Pfam" id="PF13483">
    <property type="entry name" value="Lactamase_B_3"/>
    <property type="match status" value="1"/>
</dbReference>
<reference evidence="4 5" key="1">
    <citation type="submission" date="2024-09" db="EMBL/GenBank/DDBJ databases">
        <title>Laminarin stimulates single cell rates of sulfate reduction while oxygen inhibits transcriptomic activity in coastal marine sediment.</title>
        <authorList>
            <person name="Lindsay M."/>
            <person name="Orcutt B."/>
            <person name="Emerson D."/>
            <person name="Stepanauskas R."/>
            <person name="D'Angelo T."/>
        </authorList>
    </citation>
    <scope>NUCLEOTIDE SEQUENCE [LARGE SCALE GENOMIC DNA]</scope>
    <source>
        <strain evidence="4">SAG AM-311-K15</strain>
    </source>
</reference>
<protein>
    <submittedName>
        <fullName evidence="4">Ankyrin repeat domain-containing protein</fullName>
    </submittedName>
</protein>
<dbReference type="SMART" id="SM00248">
    <property type="entry name" value="ANK"/>
    <property type="match status" value="9"/>
</dbReference>
<evidence type="ECO:0000313" key="4">
    <source>
        <dbReference type="EMBL" id="MFC1851199.1"/>
    </source>
</evidence>
<evidence type="ECO:0000256" key="3">
    <source>
        <dbReference type="PROSITE-ProRule" id="PRU00023"/>
    </source>
</evidence>
<organism evidence="4 5">
    <name type="scientific">candidate division CSSED10-310 bacterium</name>
    <dbReference type="NCBI Taxonomy" id="2855610"/>
    <lineage>
        <taxon>Bacteria</taxon>
        <taxon>Bacteria division CSSED10-310</taxon>
    </lineage>
</organism>
<dbReference type="Gene3D" id="1.25.40.20">
    <property type="entry name" value="Ankyrin repeat-containing domain"/>
    <property type="match status" value="3"/>
</dbReference>
<dbReference type="InterPro" id="IPR002110">
    <property type="entry name" value="Ankyrin_rpt"/>
</dbReference>
<feature type="repeat" description="ANK" evidence="3">
    <location>
        <begin position="27"/>
        <end position="59"/>
    </location>
</feature>
<feature type="repeat" description="ANK" evidence="3">
    <location>
        <begin position="126"/>
        <end position="158"/>
    </location>
</feature>
<dbReference type="SUPFAM" id="SSF56281">
    <property type="entry name" value="Metallo-hydrolase/oxidoreductase"/>
    <property type="match status" value="1"/>
</dbReference>
<feature type="repeat" description="ANK" evidence="3">
    <location>
        <begin position="60"/>
        <end position="92"/>
    </location>
</feature>
<evidence type="ECO:0000313" key="5">
    <source>
        <dbReference type="Proteomes" id="UP001594351"/>
    </source>
</evidence>
<feature type="repeat" description="ANK" evidence="3">
    <location>
        <begin position="192"/>
        <end position="224"/>
    </location>
</feature>
<dbReference type="InterPro" id="IPR036770">
    <property type="entry name" value="Ankyrin_rpt-contain_sf"/>
</dbReference>
<dbReference type="PROSITE" id="PS50297">
    <property type="entry name" value="ANK_REP_REGION"/>
    <property type="match status" value="8"/>
</dbReference>
<feature type="repeat" description="ANK" evidence="3">
    <location>
        <begin position="159"/>
        <end position="191"/>
    </location>
</feature>
<dbReference type="Proteomes" id="UP001594351">
    <property type="component" value="Unassembled WGS sequence"/>
</dbReference>
<dbReference type="SUPFAM" id="SSF48403">
    <property type="entry name" value="Ankyrin repeat"/>
    <property type="match status" value="1"/>
</dbReference>
<comment type="caution">
    <text evidence="4">The sequence shown here is derived from an EMBL/GenBank/DDBJ whole genome shotgun (WGS) entry which is preliminary data.</text>
</comment>
<dbReference type="EMBL" id="JBHPBY010000163">
    <property type="protein sequence ID" value="MFC1851199.1"/>
    <property type="molecule type" value="Genomic_DNA"/>
</dbReference>
<dbReference type="PANTHER" id="PTHR24198:SF165">
    <property type="entry name" value="ANKYRIN REPEAT-CONTAINING PROTEIN-RELATED"/>
    <property type="match status" value="1"/>
</dbReference>
<gene>
    <name evidence="4" type="ORF">ACFL27_13470</name>
</gene>
<dbReference type="Gene3D" id="3.60.15.10">
    <property type="entry name" value="Ribonuclease Z/Hydroxyacylglutathione hydrolase-like"/>
    <property type="match status" value="1"/>
</dbReference>